<reference evidence="2 3" key="1">
    <citation type="submission" date="2014-06" db="EMBL/GenBank/DDBJ databases">
        <authorList>
            <person name="Swart Estienne"/>
        </authorList>
    </citation>
    <scope>NUCLEOTIDE SEQUENCE [LARGE SCALE GENOMIC DNA]</scope>
    <source>
        <strain evidence="2 3">130c</strain>
    </source>
</reference>
<protein>
    <submittedName>
        <fullName evidence="2">Uncharacterized protein</fullName>
    </submittedName>
</protein>
<gene>
    <name evidence="2" type="primary">Contig9254.g9889</name>
    <name evidence="2" type="ORF">STYLEM_1216</name>
</gene>
<feature type="compositionally biased region" description="Basic and acidic residues" evidence="1">
    <location>
        <begin position="274"/>
        <end position="290"/>
    </location>
</feature>
<name>A0A077ZQQ7_STYLE</name>
<feature type="compositionally biased region" description="Polar residues" evidence="1">
    <location>
        <begin position="263"/>
        <end position="273"/>
    </location>
</feature>
<evidence type="ECO:0000313" key="2">
    <source>
        <dbReference type="EMBL" id="CDW72258.1"/>
    </source>
</evidence>
<dbReference type="InParanoid" id="A0A077ZQQ7"/>
<dbReference type="Proteomes" id="UP000039865">
    <property type="component" value="Unassembled WGS sequence"/>
</dbReference>
<evidence type="ECO:0000313" key="3">
    <source>
        <dbReference type="Proteomes" id="UP000039865"/>
    </source>
</evidence>
<organism evidence="2 3">
    <name type="scientific">Stylonychia lemnae</name>
    <name type="common">Ciliate</name>
    <dbReference type="NCBI Taxonomy" id="5949"/>
    <lineage>
        <taxon>Eukaryota</taxon>
        <taxon>Sar</taxon>
        <taxon>Alveolata</taxon>
        <taxon>Ciliophora</taxon>
        <taxon>Intramacronucleata</taxon>
        <taxon>Spirotrichea</taxon>
        <taxon>Stichotrichia</taxon>
        <taxon>Sporadotrichida</taxon>
        <taxon>Oxytrichidae</taxon>
        <taxon>Stylonychinae</taxon>
        <taxon>Stylonychia</taxon>
    </lineage>
</organism>
<dbReference type="AlphaFoldDB" id="A0A077ZQQ7"/>
<keyword evidence="3" id="KW-1185">Reference proteome</keyword>
<evidence type="ECO:0000256" key="1">
    <source>
        <dbReference type="SAM" id="MobiDB-lite"/>
    </source>
</evidence>
<feature type="compositionally biased region" description="Acidic residues" evidence="1">
    <location>
        <begin position="248"/>
        <end position="259"/>
    </location>
</feature>
<dbReference type="OrthoDB" id="327554at2759"/>
<proteinExistence type="predicted"/>
<feature type="compositionally biased region" description="Low complexity" evidence="1">
    <location>
        <begin position="238"/>
        <end position="247"/>
    </location>
</feature>
<accession>A0A077ZQQ7</accession>
<dbReference type="EMBL" id="CCKQ01001150">
    <property type="protein sequence ID" value="CDW72258.1"/>
    <property type="molecule type" value="Genomic_DNA"/>
</dbReference>
<sequence>MAEVGREYKQQSKERRKNLKKLINQTQNPELVELPKENKQYMKIIPEKRYRDQDKSQMDLAEEIFKHTRDKSFENQAKLGTLYDKSPGRFNTDSDVVHEILKNDITLPIGYKPPKNQFRSISTIRSNNKQLENQVAVSSSLQRDVYIVPGSKMEEGLIKDLKKLSTTTNGFGTYKKLGWKSTFIKFKERQELLDREKQTIIQKILAQQQERDQDKIRQEMRKEQLRQDILRRREQEIQQKQQQLNQEAIDEENESEFESDFNQNSGPQLNINNRESELQNGSDRKESKIERLGDDVINKEFINMQSEIQLQTQNEQSNIFDHLNISDINLRQTLINGDVSQRSFLSNKNAYYQNFKNNANRSVMKMTRINLKQANNTQNLNSLSINNSQADITPGHQQTQKSILSIQHRIHPAQRLKAQARHLLKNRQHLQLLERTLQGNGGNPSLYYQTVNKTTYMNNNSNIELLMNKTVSSKERFNQSFLSPTPYLRSKDVQERLRAYPIIIDKNDFDRNQEQKVKASNLVAQCGDMINHSEIKKVINYHDLKRTTENFYQQQFIQTSNILREIDFTEAGDLKPLYNYKLSTLKEQRDNANEVLQDFKDGVNDPSREAAKIERNWYLKQQAKNKKKANQDSILQII</sequence>
<feature type="region of interest" description="Disordered" evidence="1">
    <location>
        <begin position="236"/>
        <end position="290"/>
    </location>
</feature>